<dbReference type="AlphaFoldDB" id="A0A383CTH2"/>
<evidence type="ECO:0000256" key="3">
    <source>
        <dbReference type="ARBA" id="ARBA00023136"/>
    </source>
</evidence>
<comment type="subcellular location">
    <subcellularLocation>
        <location evidence="1">Membrane</location>
    </subcellularLocation>
</comment>
<accession>A0A383CTH2</accession>
<dbReference type="EMBL" id="UINC01211469">
    <property type="protein sequence ID" value="SVE35374.1"/>
    <property type="molecule type" value="Genomic_DNA"/>
</dbReference>
<name>A0A383CTH2_9ZZZZ</name>
<dbReference type="PANTHER" id="PTHR30332:SF24">
    <property type="entry name" value="SECRETIN GSPD-RELATED"/>
    <property type="match status" value="1"/>
</dbReference>
<organism evidence="5">
    <name type="scientific">marine metagenome</name>
    <dbReference type="NCBI Taxonomy" id="408172"/>
    <lineage>
        <taxon>unclassified sequences</taxon>
        <taxon>metagenomes</taxon>
        <taxon>ecological metagenomes</taxon>
    </lineage>
</organism>
<dbReference type="GO" id="GO:0015627">
    <property type="term" value="C:type II protein secretion system complex"/>
    <property type="evidence" value="ECO:0007669"/>
    <property type="project" value="TreeGrafter"/>
</dbReference>
<evidence type="ECO:0000256" key="2">
    <source>
        <dbReference type="ARBA" id="ARBA00022729"/>
    </source>
</evidence>
<evidence type="ECO:0000259" key="4">
    <source>
        <dbReference type="Pfam" id="PF00263"/>
    </source>
</evidence>
<protein>
    <recommendedName>
        <fullName evidence="4">Type II/III secretion system secretin-like domain-containing protein</fullName>
    </recommendedName>
</protein>
<dbReference type="InterPro" id="IPR001775">
    <property type="entry name" value="GspD/PilQ"/>
</dbReference>
<evidence type="ECO:0000313" key="5">
    <source>
        <dbReference type="EMBL" id="SVE35374.1"/>
    </source>
</evidence>
<sequence length="195" mass="21414">SILTLDNEEAHILVGREVPFRTGSFTTTGDGTSNPFTTVQREDVGVELTVTPHVHDTSSVRLEVAQQITNVLNTPVGGSGFADIMTSKRTIETTILAEDQQTIVLGGLIQDDVNESNSKVPFLGDIPILGNLFNSRSTTKSKTNLLVFLRPTVIRVKEQAAEITREKYNAVWEVEINSTNHDQMDSLFSGESPER</sequence>
<dbReference type="PANTHER" id="PTHR30332">
    <property type="entry name" value="PROBABLE GENERAL SECRETION PATHWAY PROTEIN D"/>
    <property type="match status" value="1"/>
</dbReference>
<dbReference type="InterPro" id="IPR004846">
    <property type="entry name" value="T2SS/T3SS_dom"/>
</dbReference>
<feature type="non-terminal residue" evidence="5">
    <location>
        <position position="1"/>
    </location>
</feature>
<dbReference type="PRINTS" id="PR00811">
    <property type="entry name" value="BCTERIALGSPD"/>
</dbReference>
<evidence type="ECO:0000256" key="1">
    <source>
        <dbReference type="ARBA" id="ARBA00004370"/>
    </source>
</evidence>
<dbReference type="InterPro" id="IPR050810">
    <property type="entry name" value="Bact_Secretion_Sys_Channel"/>
</dbReference>
<dbReference type="GO" id="GO:0009306">
    <property type="term" value="P:protein secretion"/>
    <property type="evidence" value="ECO:0007669"/>
    <property type="project" value="InterPro"/>
</dbReference>
<keyword evidence="3" id="KW-0472">Membrane</keyword>
<dbReference type="GO" id="GO:0016020">
    <property type="term" value="C:membrane"/>
    <property type="evidence" value="ECO:0007669"/>
    <property type="project" value="UniProtKB-SubCell"/>
</dbReference>
<proteinExistence type="predicted"/>
<reference evidence="5" key="1">
    <citation type="submission" date="2018-05" db="EMBL/GenBank/DDBJ databases">
        <authorList>
            <person name="Lanie J.A."/>
            <person name="Ng W.-L."/>
            <person name="Kazmierczak K.M."/>
            <person name="Andrzejewski T.M."/>
            <person name="Davidsen T.M."/>
            <person name="Wayne K.J."/>
            <person name="Tettelin H."/>
            <person name="Glass J.I."/>
            <person name="Rusch D."/>
            <person name="Podicherti R."/>
            <person name="Tsui H.-C.T."/>
            <person name="Winkler M.E."/>
        </authorList>
    </citation>
    <scope>NUCLEOTIDE SEQUENCE</scope>
</reference>
<dbReference type="Pfam" id="PF00263">
    <property type="entry name" value="Secretin"/>
    <property type="match status" value="1"/>
</dbReference>
<dbReference type="PRINTS" id="PR01032">
    <property type="entry name" value="PHAGEIV"/>
</dbReference>
<keyword evidence="2" id="KW-0732">Signal</keyword>
<gene>
    <name evidence="5" type="ORF">METZ01_LOCUS488228</name>
</gene>
<feature type="domain" description="Type II/III secretion system secretin-like" evidence="4">
    <location>
        <begin position="1"/>
        <end position="155"/>
    </location>
</feature>